<dbReference type="EMBL" id="JBHUOS010000001">
    <property type="protein sequence ID" value="MFD2914833.1"/>
    <property type="molecule type" value="Genomic_DNA"/>
</dbReference>
<evidence type="ECO:0008006" key="3">
    <source>
        <dbReference type="Google" id="ProtNLM"/>
    </source>
</evidence>
<dbReference type="Gene3D" id="1.25.40.10">
    <property type="entry name" value="Tetratricopeptide repeat domain"/>
    <property type="match status" value="1"/>
</dbReference>
<dbReference type="InterPro" id="IPR011990">
    <property type="entry name" value="TPR-like_helical_dom_sf"/>
</dbReference>
<sequence>MKKIFSMRLINLPFIFLLFGISHLNINAQDSINKTLKDTIAYSEENSQKVIEFGQLIETSIHESDGDTFLAKLNKNIFFDRVLSDFPKANREDPFIKGYLKGMDNALKGFPNEIITDVKSGAYYDFVNYRYDTEAQTYYALFRLYSSETGMNYHDYRLVKINGELQFSDMYIYLTGEHFASTIGRLMQYTVPKNSIVESQKPNPESLELLKAFLYNNNGNYNKAYKIMDGFKSELSKEKFLLILKTLIAGQLDEKKYLKSLEDLISTFPNDHTIALNKIDYYLYKEEYYEAIQVVNQLQNETEDDFLNFVKAGIAFEDNNYDLALNLYTYTIDNYPDFFEGQSGYLSTLVLMENYADATLYLDRLITEGYDKQDLVEYIEEEDENGENILNGYSISKNFADWKKTE</sequence>
<organism evidence="1 2">
    <name type="scientific">Psychroserpens luteus</name>
    <dbReference type="NCBI Taxonomy" id="1434066"/>
    <lineage>
        <taxon>Bacteria</taxon>
        <taxon>Pseudomonadati</taxon>
        <taxon>Bacteroidota</taxon>
        <taxon>Flavobacteriia</taxon>
        <taxon>Flavobacteriales</taxon>
        <taxon>Flavobacteriaceae</taxon>
        <taxon>Psychroserpens</taxon>
    </lineage>
</organism>
<keyword evidence="2" id="KW-1185">Reference proteome</keyword>
<dbReference type="SUPFAM" id="SSF48452">
    <property type="entry name" value="TPR-like"/>
    <property type="match status" value="1"/>
</dbReference>
<evidence type="ECO:0000313" key="2">
    <source>
        <dbReference type="Proteomes" id="UP001597548"/>
    </source>
</evidence>
<name>A0ABW5ZPC1_9FLAO</name>
<reference evidence="2" key="1">
    <citation type="journal article" date="2019" name="Int. J. Syst. Evol. Microbiol.">
        <title>The Global Catalogue of Microorganisms (GCM) 10K type strain sequencing project: providing services to taxonomists for standard genome sequencing and annotation.</title>
        <authorList>
            <consortium name="The Broad Institute Genomics Platform"/>
            <consortium name="The Broad Institute Genome Sequencing Center for Infectious Disease"/>
            <person name="Wu L."/>
            <person name="Ma J."/>
        </authorList>
    </citation>
    <scope>NUCLEOTIDE SEQUENCE [LARGE SCALE GENOMIC DNA]</scope>
    <source>
        <strain evidence="2">KCTC 32514</strain>
    </source>
</reference>
<dbReference type="Proteomes" id="UP001597548">
    <property type="component" value="Unassembled WGS sequence"/>
</dbReference>
<protein>
    <recommendedName>
        <fullName evidence="3">Tetratricopeptide repeat-containing protein</fullName>
    </recommendedName>
</protein>
<dbReference type="RefSeq" id="WP_194507497.1">
    <property type="nucleotide sequence ID" value="NZ_JADILU010000003.1"/>
</dbReference>
<comment type="caution">
    <text evidence="1">The sequence shown here is derived from an EMBL/GenBank/DDBJ whole genome shotgun (WGS) entry which is preliminary data.</text>
</comment>
<gene>
    <name evidence="1" type="ORF">ACFS29_04220</name>
</gene>
<evidence type="ECO:0000313" key="1">
    <source>
        <dbReference type="EMBL" id="MFD2914833.1"/>
    </source>
</evidence>
<proteinExistence type="predicted"/>
<accession>A0ABW5ZPC1</accession>